<evidence type="ECO:0000256" key="1">
    <source>
        <dbReference type="ARBA" id="ARBA00022723"/>
    </source>
</evidence>
<dbReference type="InterPro" id="IPR001841">
    <property type="entry name" value="Znf_RING"/>
</dbReference>
<evidence type="ECO:0008006" key="9">
    <source>
        <dbReference type="Google" id="ProtNLM"/>
    </source>
</evidence>
<dbReference type="SMART" id="SM00249">
    <property type="entry name" value="PHD"/>
    <property type="match status" value="1"/>
</dbReference>
<feature type="compositionally biased region" description="Acidic residues" evidence="5">
    <location>
        <begin position="236"/>
        <end position="247"/>
    </location>
</feature>
<accession>A0A059B3F6</accession>
<dbReference type="EMBL" id="KK198760">
    <property type="protein sequence ID" value="KCW60538.1"/>
    <property type="molecule type" value="Genomic_DNA"/>
</dbReference>
<evidence type="ECO:0000256" key="5">
    <source>
        <dbReference type="SAM" id="MobiDB-lite"/>
    </source>
</evidence>
<dbReference type="SMART" id="SM00184">
    <property type="entry name" value="RING"/>
    <property type="match status" value="1"/>
</dbReference>
<dbReference type="SUPFAM" id="SSF57903">
    <property type="entry name" value="FYVE/PHD zinc finger"/>
    <property type="match status" value="1"/>
</dbReference>
<organism evidence="8">
    <name type="scientific">Eucalyptus grandis</name>
    <name type="common">Flooded gum</name>
    <dbReference type="NCBI Taxonomy" id="71139"/>
    <lineage>
        <taxon>Eukaryota</taxon>
        <taxon>Viridiplantae</taxon>
        <taxon>Streptophyta</taxon>
        <taxon>Embryophyta</taxon>
        <taxon>Tracheophyta</taxon>
        <taxon>Spermatophyta</taxon>
        <taxon>Magnoliopsida</taxon>
        <taxon>eudicotyledons</taxon>
        <taxon>Gunneridae</taxon>
        <taxon>Pentapetalae</taxon>
        <taxon>rosids</taxon>
        <taxon>malvids</taxon>
        <taxon>Myrtales</taxon>
        <taxon>Myrtaceae</taxon>
        <taxon>Myrtoideae</taxon>
        <taxon>Eucalypteae</taxon>
        <taxon>Eucalyptus</taxon>
    </lineage>
</organism>
<feature type="compositionally biased region" description="Acidic residues" evidence="5">
    <location>
        <begin position="24"/>
        <end position="46"/>
    </location>
</feature>
<sequence>MVRGGKVGSKRNPKKGVKSRDQGSDDSDEDYVVSDEETDASEDAVGELEVSALEESFDALVEDENEEEDEDEDDEDYDGNGADDDDDDDVNEEEEQEEYEDEDEDMKKVVNSKSKPNSRSSRQRKAGNSVSLKKGSDCFEEDDEEYDVNEEDDEEDDDEFAPDEDDYLDDEEDSVAKKSYRSKVNTTRRKLGRRGLRKKVSRGHKKRKKSSSSRNRSRKMVRKRPAVQKKPKSADELNDSDDEDDVDFGVRHNVWREKRKNCWGRRKRRYVASSDSDFVSLASSGCDYTISEEEREQVREANEYCGNLSRSSLPSKRLKKDGCFALRSSSISNGTRENNDPDQKTKPSGIKGKEKVEEVNIGKPNCGICLSAEDKRRVRGRLDCCNHYFCFKCVMEWSKVETRCPLCKQRFRAISKPARSTAGVDLRDVVTQVPERDQVYQPSEEEIRGYLDPYENVICTECHLGGDDGLMLLCDVCDSPAHTYCVGLGREVPDGNWYCDGCRPAALGSSSSPGQDALPNQRTTNMSLSTRLSPPANAMESFDLNVAPSPHPSYNLGYGNIQSPRFSGGFSQATPPLSGAGAPTLSGRRWLFRQIQQMRSGNRPSPVAVRADGTTSASVRFGPLNYSIDQGRQMGSHHTAQETRESYANLFEENVLENQSPLVRSRDNFDLGAGHLRRQAGNDPDLVFTPPIPSTTGRALLDERAGMSSNIVPDQHHQSSSRSSLGSDGPTSPYAGREDSHFRREKEELQSMVKSHLKSLSRDISLGQGDFKEIARCSTHTVLAACGLEHRRSEAYMIPPPSGCSHVDKIATGQTSLMRGVCLACFDVFVRDVTQKIMNTKLPPRWLSLGL</sequence>
<feature type="domain" description="RING-type" evidence="7">
    <location>
        <begin position="366"/>
        <end position="408"/>
    </location>
</feature>
<feature type="compositionally biased region" description="Acidic residues" evidence="5">
    <location>
        <begin position="55"/>
        <end position="104"/>
    </location>
</feature>
<feature type="region of interest" description="Disordered" evidence="5">
    <location>
        <begin position="329"/>
        <end position="353"/>
    </location>
</feature>
<evidence type="ECO:0000256" key="4">
    <source>
        <dbReference type="PROSITE-ProRule" id="PRU00175"/>
    </source>
</evidence>
<dbReference type="EMBL" id="KK198760">
    <property type="protein sequence ID" value="KCW60539.1"/>
    <property type="molecule type" value="Genomic_DNA"/>
</dbReference>
<dbReference type="STRING" id="71139.A0A059B3F6"/>
<feature type="region of interest" description="Disordered" evidence="5">
    <location>
        <begin position="710"/>
        <end position="746"/>
    </location>
</feature>
<dbReference type="Pfam" id="PF13639">
    <property type="entry name" value="zf-RING_2"/>
    <property type="match status" value="1"/>
</dbReference>
<feature type="compositionally biased region" description="Basic residues" evidence="5">
    <location>
        <begin position="178"/>
        <end position="231"/>
    </location>
</feature>
<dbReference type="InterPro" id="IPR013083">
    <property type="entry name" value="Znf_RING/FYVE/PHD"/>
</dbReference>
<gene>
    <name evidence="8" type="ORF">EUGRSUZ_H03278</name>
</gene>
<feature type="domain" description="PHD-type" evidence="6">
    <location>
        <begin position="456"/>
        <end position="505"/>
    </location>
</feature>
<dbReference type="PANTHER" id="PTHR47177:SF3">
    <property type="entry name" value="F18C1.6 PROTEIN"/>
    <property type="match status" value="1"/>
</dbReference>
<reference evidence="8" key="1">
    <citation type="submission" date="2013-07" db="EMBL/GenBank/DDBJ databases">
        <title>The genome of Eucalyptus grandis.</title>
        <authorList>
            <person name="Schmutz J."/>
            <person name="Hayes R."/>
            <person name="Myburg A."/>
            <person name="Tuskan G."/>
            <person name="Grattapaglia D."/>
            <person name="Rokhsar D.S."/>
        </authorList>
    </citation>
    <scope>NUCLEOTIDE SEQUENCE</scope>
    <source>
        <tissue evidence="8">Leaf extractions</tissue>
    </source>
</reference>
<keyword evidence="2 4" id="KW-0863">Zinc-finger</keyword>
<dbReference type="Gramene" id="KCW60538">
    <property type="protein sequence ID" value="KCW60538"/>
    <property type="gene ID" value="EUGRSUZ_H03278"/>
</dbReference>
<evidence type="ECO:0000256" key="2">
    <source>
        <dbReference type="ARBA" id="ARBA00022771"/>
    </source>
</evidence>
<dbReference type="PANTHER" id="PTHR47177">
    <property type="entry name" value="F18C1.6 PROTEIN"/>
    <property type="match status" value="1"/>
</dbReference>
<feature type="region of interest" description="Disordered" evidence="5">
    <location>
        <begin position="674"/>
        <end position="697"/>
    </location>
</feature>
<feature type="region of interest" description="Disordered" evidence="5">
    <location>
        <begin position="1"/>
        <end position="247"/>
    </location>
</feature>
<feature type="compositionally biased region" description="Acidic residues" evidence="5">
    <location>
        <begin position="138"/>
        <end position="173"/>
    </location>
</feature>
<dbReference type="OMA" id="HQQLHPC"/>
<dbReference type="FunCoup" id="A0A059B3F6">
    <property type="interactions" value="1241"/>
</dbReference>
<dbReference type="SUPFAM" id="SSF57850">
    <property type="entry name" value="RING/U-box"/>
    <property type="match status" value="1"/>
</dbReference>
<dbReference type="InterPro" id="IPR011011">
    <property type="entry name" value="Znf_FYVE_PHD"/>
</dbReference>
<evidence type="ECO:0000259" key="6">
    <source>
        <dbReference type="PROSITE" id="PS50016"/>
    </source>
</evidence>
<feature type="compositionally biased region" description="Low complexity" evidence="5">
    <location>
        <begin position="718"/>
        <end position="732"/>
    </location>
</feature>
<feature type="compositionally biased region" description="Basic and acidic residues" evidence="5">
    <location>
        <begin position="736"/>
        <end position="746"/>
    </location>
</feature>
<dbReference type="PROSITE" id="PS50016">
    <property type="entry name" value="ZF_PHD_2"/>
    <property type="match status" value="1"/>
</dbReference>
<protein>
    <recommendedName>
        <fullName evidence="9">PHD-type domain-containing protein</fullName>
    </recommendedName>
</protein>
<dbReference type="CDD" id="cd16574">
    <property type="entry name" value="RING-HC_Topors"/>
    <property type="match status" value="1"/>
</dbReference>
<dbReference type="InterPro" id="IPR001965">
    <property type="entry name" value="Znf_PHD"/>
</dbReference>
<name>A0A059B3F6_EUCGR</name>
<dbReference type="InterPro" id="IPR058746">
    <property type="entry name" value="Znf_RING-type_Topors"/>
</dbReference>
<dbReference type="OrthoDB" id="365379at2759"/>
<evidence type="ECO:0000313" key="8">
    <source>
        <dbReference type="EMBL" id="KCW60539.1"/>
    </source>
</evidence>
<dbReference type="eggNOG" id="KOG4430">
    <property type="taxonomic scope" value="Eukaryota"/>
</dbReference>
<proteinExistence type="predicted"/>
<dbReference type="InterPro" id="IPR019787">
    <property type="entry name" value="Znf_PHD-finger"/>
</dbReference>
<dbReference type="PROSITE" id="PS50089">
    <property type="entry name" value="ZF_RING_2"/>
    <property type="match status" value="1"/>
</dbReference>
<feature type="compositionally biased region" description="Low complexity" evidence="5">
    <location>
        <begin position="109"/>
        <end position="120"/>
    </location>
</feature>
<dbReference type="AlphaFoldDB" id="A0A059B3F6"/>
<feature type="compositionally biased region" description="Basic and acidic residues" evidence="5">
    <location>
        <begin position="337"/>
        <end position="353"/>
    </location>
</feature>
<dbReference type="PROSITE" id="PS00518">
    <property type="entry name" value="ZF_RING_1"/>
    <property type="match status" value="1"/>
</dbReference>
<dbReference type="Pfam" id="PF00628">
    <property type="entry name" value="PHD"/>
    <property type="match status" value="1"/>
</dbReference>
<dbReference type="GO" id="GO:0008270">
    <property type="term" value="F:zinc ion binding"/>
    <property type="evidence" value="ECO:0007669"/>
    <property type="project" value="UniProtKB-KW"/>
</dbReference>
<feature type="compositionally biased region" description="Basic residues" evidence="5">
    <location>
        <begin position="8"/>
        <end position="17"/>
    </location>
</feature>
<evidence type="ECO:0000259" key="7">
    <source>
        <dbReference type="PROSITE" id="PS50089"/>
    </source>
</evidence>
<dbReference type="KEGG" id="egr:104414656"/>
<dbReference type="InterPro" id="IPR017907">
    <property type="entry name" value="Znf_RING_CS"/>
</dbReference>
<dbReference type="Gramene" id="KCW60539">
    <property type="protein sequence ID" value="KCW60539"/>
    <property type="gene ID" value="EUGRSUZ_H03278"/>
</dbReference>
<keyword evidence="1" id="KW-0479">Metal-binding</keyword>
<keyword evidence="3" id="KW-0862">Zinc</keyword>
<evidence type="ECO:0000256" key="3">
    <source>
        <dbReference type="ARBA" id="ARBA00022833"/>
    </source>
</evidence>
<dbReference type="Gene3D" id="3.30.40.10">
    <property type="entry name" value="Zinc/RING finger domain, C3HC4 (zinc finger)"/>
    <property type="match status" value="2"/>
</dbReference>